<dbReference type="AlphaFoldDB" id="A0A139AM06"/>
<organism evidence="2 3">
    <name type="scientific">Gonapodya prolifera (strain JEL478)</name>
    <name type="common">Monoblepharis prolifera</name>
    <dbReference type="NCBI Taxonomy" id="1344416"/>
    <lineage>
        <taxon>Eukaryota</taxon>
        <taxon>Fungi</taxon>
        <taxon>Fungi incertae sedis</taxon>
        <taxon>Chytridiomycota</taxon>
        <taxon>Chytridiomycota incertae sedis</taxon>
        <taxon>Monoblepharidomycetes</taxon>
        <taxon>Monoblepharidales</taxon>
        <taxon>Gonapodyaceae</taxon>
        <taxon>Gonapodya</taxon>
    </lineage>
</organism>
<proteinExistence type="predicted"/>
<dbReference type="EMBL" id="KQ965745">
    <property type="protein sequence ID" value="KXS17807.1"/>
    <property type="molecule type" value="Genomic_DNA"/>
</dbReference>
<name>A0A139AM06_GONPJ</name>
<reference evidence="2 3" key="1">
    <citation type="journal article" date="2015" name="Genome Biol. Evol.">
        <title>Phylogenomic analyses indicate that early fungi evolved digesting cell walls of algal ancestors of land plants.</title>
        <authorList>
            <person name="Chang Y."/>
            <person name="Wang S."/>
            <person name="Sekimoto S."/>
            <person name="Aerts A.L."/>
            <person name="Choi C."/>
            <person name="Clum A."/>
            <person name="LaButti K.M."/>
            <person name="Lindquist E.A."/>
            <person name="Yee Ngan C."/>
            <person name="Ohm R.A."/>
            <person name="Salamov A.A."/>
            <person name="Grigoriev I.V."/>
            <person name="Spatafora J.W."/>
            <person name="Berbee M.L."/>
        </authorList>
    </citation>
    <scope>NUCLEOTIDE SEQUENCE [LARGE SCALE GENOMIC DNA]</scope>
    <source>
        <strain evidence="2 3">JEL478</strain>
    </source>
</reference>
<evidence type="ECO:0000313" key="2">
    <source>
        <dbReference type="EMBL" id="KXS17807.1"/>
    </source>
</evidence>
<feature type="transmembrane region" description="Helical" evidence="1">
    <location>
        <begin position="20"/>
        <end position="42"/>
    </location>
</feature>
<keyword evidence="1" id="KW-0812">Transmembrane</keyword>
<accession>A0A139AM06</accession>
<evidence type="ECO:0000256" key="1">
    <source>
        <dbReference type="SAM" id="Phobius"/>
    </source>
</evidence>
<keyword evidence="1" id="KW-1133">Transmembrane helix</keyword>
<sequence length="167" mass="18066">MSFVVESSIALSSLISLEITIIAFIMAAVALRSVYAILRLVIPSSYSPQASLLIDKLTTRLAKSPHLSSGAIVLESVGTGLRKPGDTPVSCRCVVHTRKRTVTAQVEEKAAKVVVVEVVEENHVVVEGGSNNIGVSDAAKESRFTKEQREVAREFLWFMMVGSPRVV</sequence>
<dbReference type="Proteomes" id="UP000070544">
    <property type="component" value="Unassembled WGS sequence"/>
</dbReference>
<evidence type="ECO:0000313" key="3">
    <source>
        <dbReference type="Proteomes" id="UP000070544"/>
    </source>
</evidence>
<protein>
    <submittedName>
        <fullName evidence="2">Uncharacterized protein</fullName>
    </submittedName>
</protein>
<keyword evidence="3" id="KW-1185">Reference proteome</keyword>
<keyword evidence="1" id="KW-0472">Membrane</keyword>
<gene>
    <name evidence="2" type="ORF">M427DRAFT_30261</name>
</gene>